<evidence type="ECO:0000256" key="2">
    <source>
        <dbReference type="ARBA" id="ARBA00010651"/>
    </source>
</evidence>
<evidence type="ECO:0000256" key="12">
    <source>
        <dbReference type="RuleBase" id="RU004495"/>
    </source>
</evidence>
<evidence type="ECO:0000256" key="5">
    <source>
        <dbReference type="ARBA" id="ARBA00022723"/>
    </source>
</evidence>
<keyword evidence="6" id="KW-1133">Transmembrane helix</keyword>
<dbReference type="GO" id="GO:0051537">
    <property type="term" value="F:2 iron, 2 sulfur cluster binding"/>
    <property type="evidence" value="ECO:0007669"/>
    <property type="project" value="UniProtKB-KW"/>
</dbReference>
<evidence type="ECO:0000256" key="11">
    <source>
        <dbReference type="RuleBase" id="RU004494"/>
    </source>
</evidence>
<keyword evidence="7" id="KW-0408">Iron</keyword>
<evidence type="ECO:0000313" key="14">
    <source>
        <dbReference type="EMBL" id="NOV46971.1"/>
    </source>
</evidence>
<reference evidence="14" key="1">
    <citation type="submission" date="2020-03" db="EMBL/GenBank/DDBJ databases">
        <title>Transcriptomic Profiling of the Digestive Tract of the Rat Flea, Xenopsylla cheopis, Following Blood Feeding and Infection with Yersinia pestis.</title>
        <authorList>
            <person name="Bland D.M."/>
            <person name="Martens C.A."/>
            <person name="Virtaneva K."/>
            <person name="Kanakabandi K."/>
            <person name="Long D."/>
            <person name="Rosenke R."/>
            <person name="Saturday G.A."/>
            <person name="Hoyt F.H."/>
            <person name="Bruno D.P."/>
            <person name="Ribeiro J.M.C."/>
            <person name="Hinnebusch J."/>
        </authorList>
    </citation>
    <scope>NUCLEOTIDE SEQUENCE</scope>
</reference>
<dbReference type="InterPro" id="IPR036922">
    <property type="entry name" value="Rieske_2Fe-2S_sf"/>
</dbReference>
<dbReference type="CDD" id="cd03470">
    <property type="entry name" value="Rieske_cytochrome_bc1"/>
    <property type="match status" value="1"/>
</dbReference>
<name>A0A6M2DPB9_XENCH</name>
<dbReference type="GO" id="GO:0046872">
    <property type="term" value="F:metal ion binding"/>
    <property type="evidence" value="ECO:0007669"/>
    <property type="project" value="UniProtKB-KW"/>
</dbReference>
<comment type="miscellaneous">
    <text evidence="11">The Rieske protein is a high potential 2Fe-2S protein.</text>
</comment>
<comment type="similarity">
    <text evidence="2">Belongs to the Rieske iron-sulfur protein family.</text>
</comment>
<dbReference type="PANTHER" id="PTHR10134">
    <property type="entry name" value="CYTOCHROME B-C1 COMPLEX SUBUNIT RIESKE, MITOCHONDRIAL"/>
    <property type="match status" value="1"/>
</dbReference>
<keyword evidence="8" id="KW-0411">Iron-sulfur</keyword>
<dbReference type="InterPro" id="IPR006317">
    <property type="entry name" value="Ubiquinol_cyt_c_Rdtase_Fe-S-su"/>
</dbReference>
<keyword evidence="10" id="KW-1015">Disulfide bond</keyword>
<dbReference type="SUPFAM" id="SSF50022">
    <property type="entry name" value="ISP domain"/>
    <property type="match status" value="1"/>
</dbReference>
<evidence type="ECO:0000256" key="10">
    <source>
        <dbReference type="ARBA" id="ARBA00023157"/>
    </source>
</evidence>
<dbReference type="InterPro" id="IPR005805">
    <property type="entry name" value="Rieske_Fe-S_prot_C"/>
</dbReference>
<dbReference type="FunFam" id="2.102.10.10:FF:000001">
    <property type="entry name" value="Cytochrome b-c1 complex subunit Rieske, mitochondrial"/>
    <property type="match status" value="1"/>
</dbReference>
<dbReference type="PRINTS" id="PR00162">
    <property type="entry name" value="RIESKE"/>
</dbReference>
<dbReference type="Gene3D" id="1.20.5.270">
    <property type="entry name" value="Ubiquinol cytochrome reductase, transmembrane domain"/>
    <property type="match status" value="1"/>
</dbReference>
<keyword evidence="5" id="KW-0479">Metal-binding</keyword>
<dbReference type="InterPro" id="IPR004192">
    <property type="entry name" value="Rieske_TM"/>
</dbReference>
<evidence type="ECO:0000256" key="8">
    <source>
        <dbReference type="ARBA" id="ARBA00023014"/>
    </source>
</evidence>
<dbReference type="InterPro" id="IPR037008">
    <property type="entry name" value="bc1_Rieske_TM_sf"/>
</dbReference>
<comment type="catalytic activity">
    <reaction evidence="11">
        <text>a quinol + 2 Fe(III)-[cytochrome c](out) = a quinone + 2 Fe(II)-[cytochrome c](out) + 2 H(+)(out)</text>
        <dbReference type="Rhea" id="RHEA:11484"/>
        <dbReference type="Rhea" id="RHEA-COMP:10350"/>
        <dbReference type="Rhea" id="RHEA-COMP:14399"/>
        <dbReference type="ChEBI" id="CHEBI:15378"/>
        <dbReference type="ChEBI" id="CHEBI:24646"/>
        <dbReference type="ChEBI" id="CHEBI:29033"/>
        <dbReference type="ChEBI" id="CHEBI:29034"/>
        <dbReference type="ChEBI" id="CHEBI:132124"/>
        <dbReference type="EC" id="7.1.1.8"/>
    </reaction>
</comment>
<dbReference type="Gene3D" id="2.10.210.10">
    <property type="entry name" value="Cytochrome Bc1 Complex, Chain I"/>
    <property type="match status" value="1"/>
</dbReference>
<dbReference type="Pfam" id="PF09165">
    <property type="entry name" value="Ubiq-Cytc-red_N"/>
    <property type="match status" value="1"/>
</dbReference>
<evidence type="ECO:0000256" key="6">
    <source>
        <dbReference type="ARBA" id="ARBA00022989"/>
    </source>
</evidence>
<organism evidence="14">
    <name type="scientific">Xenopsylla cheopis</name>
    <name type="common">Oriental rat flea</name>
    <name type="synonym">Pulex cheopis</name>
    <dbReference type="NCBI Taxonomy" id="163159"/>
    <lineage>
        <taxon>Eukaryota</taxon>
        <taxon>Metazoa</taxon>
        <taxon>Ecdysozoa</taxon>
        <taxon>Arthropoda</taxon>
        <taxon>Hexapoda</taxon>
        <taxon>Insecta</taxon>
        <taxon>Pterygota</taxon>
        <taxon>Neoptera</taxon>
        <taxon>Endopterygota</taxon>
        <taxon>Siphonaptera</taxon>
        <taxon>Pulicidae</taxon>
        <taxon>Xenopsyllinae</taxon>
        <taxon>Xenopsylla</taxon>
    </lineage>
</organism>
<dbReference type="Pfam" id="PF00355">
    <property type="entry name" value="Rieske"/>
    <property type="match status" value="1"/>
</dbReference>
<keyword evidence="4" id="KW-0001">2Fe-2S</keyword>
<dbReference type="InterPro" id="IPR015248">
    <property type="entry name" value="UQCRFS1_N"/>
</dbReference>
<dbReference type="GO" id="GO:0005743">
    <property type="term" value="C:mitochondrial inner membrane"/>
    <property type="evidence" value="ECO:0007669"/>
    <property type="project" value="UniProtKB-SubCell"/>
</dbReference>
<feature type="domain" description="Rieske" evidence="13">
    <location>
        <begin position="181"/>
        <end position="272"/>
    </location>
</feature>
<keyword evidence="9" id="KW-0472">Membrane</keyword>
<evidence type="ECO:0000259" key="13">
    <source>
        <dbReference type="PROSITE" id="PS51296"/>
    </source>
</evidence>
<evidence type="ECO:0000256" key="9">
    <source>
        <dbReference type="ARBA" id="ARBA00023136"/>
    </source>
</evidence>
<dbReference type="PROSITE" id="PS51296">
    <property type="entry name" value="RIESKE"/>
    <property type="match status" value="1"/>
</dbReference>
<dbReference type="EMBL" id="GIIL01003245">
    <property type="protein sequence ID" value="NOV46971.1"/>
    <property type="molecule type" value="Transcribed_RNA"/>
</dbReference>
<proteinExistence type="inferred from homology"/>
<comment type="subcellular location">
    <subcellularLocation>
        <location evidence="1">Membrane</location>
        <topology evidence="1">Single-pass membrane protein</topology>
    </subcellularLocation>
    <subcellularLocation>
        <location evidence="12">Mitochondrion inner membrane</location>
    </subcellularLocation>
</comment>
<dbReference type="InterPro" id="IPR014349">
    <property type="entry name" value="Rieske_Fe-S_prot"/>
</dbReference>
<dbReference type="NCBIfam" id="TIGR01416">
    <property type="entry name" value="Rieske_proteo"/>
    <property type="match status" value="1"/>
</dbReference>
<keyword evidence="12" id="KW-0679">Respiratory chain</keyword>
<dbReference type="GO" id="GO:0008121">
    <property type="term" value="F:quinol-cytochrome-c reductase activity"/>
    <property type="evidence" value="ECO:0007669"/>
    <property type="project" value="UniProtKB-EC"/>
</dbReference>
<keyword evidence="11" id="KW-0249">Electron transport</keyword>
<comment type="cofactor">
    <cofactor evidence="11">
        <name>[2Fe-2S] cluster</name>
        <dbReference type="ChEBI" id="CHEBI:190135"/>
    </cofactor>
    <text evidence="11">Binds 1 [2Fe-2S] cluster per subunit.</text>
</comment>
<dbReference type="Gene3D" id="2.102.10.10">
    <property type="entry name" value="Rieske [2Fe-2S] iron-sulphur domain"/>
    <property type="match status" value="1"/>
</dbReference>
<dbReference type="FunFam" id="1.20.5.270:FF:000001">
    <property type="entry name" value="Cytochrome b-c1 complex subunit Rieske, mitochondrial"/>
    <property type="match status" value="1"/>
</dbReference>
<evidence type="ECO:0000256" key="3">
    <source>
        <dbReference type="ARBA" id="ARBA00022692"/>
    </source>
</evidence>
<accession>A0A6M2DPB9</accession>
<keyword evidence="12" id="KW-0496">Mitochondrion</keyword>
<dbReference type="AlphaFoldDB" id="A0A6M2DPB9"/>
<dbReference type="InterPro" id="IPR017941">
    <property type="entry name" value="Rieske_2Fe-2S"/>
</dbReference>
<evidence type="ECO:0000256" key="4">
    <source>
        <dbReference type="ARBA" id="ARBA00022714"/>
    </source>
</evidence>
<dbReference type="EC" id="7.1.1.8" evidence="11"/>
<keyword evidence="3" id="KW-0812">Transmembrane</keyword>
<keyword evidence="11" id="KW-0813">Transport</keyword>
<sequence>MINVIARASNVAPYFKATTQSVSSGLKPIATAIPVKCEKLRVQSVSHTFTKQRLNEVLFTGKIGIQSGVAVTTQAVRLAHTDIQVPDFTDYRRDATKSPTSRNRDSADSRKSFTYLLAGSAGVASAYAAKTVVTKLVTSMAASADVLALAKIEIKLSDIPEGKSVTFKWRGKPLFIRHRTPQEVATENSVPLSALRDPQADADRVQDPKFLVVIGVCTHLGCVPIANSGDFGGYYCPCHGSHYDASGRIRKGPAPLNLEVPYYTFAEDGLLVVG</sequence>
<protein>
    <recommendedName>
        <fullName evidence="11">Cytochrome b-c1 complex subunit Rieske, mitochondrial</fullName>
        <ecNumber evidence="11">7.1.1.8</ecNumber>
    </recommendedName>
</protein>
<evidence type="ECO:0000256" key="7">
    <source>
        <dbReference type="ARBA" id="ARBA00023004"/>
    </source>
</evidence>
<dbReference type="SUPFAM" id="SSF81502">
    <property type="entry name" value="ISP transmembrane anchor"/>
    <property type="match status" value="1"/>
</dbReference>
<dbReference type="Pfam" id="PF02921">
    <property type="entry name" value="UCR_TM"/>
    <property type="match status" value="1"/>
</dbReference>
<evidence type="ECO:0000256" key="1">
    <source>
        <dbReference type="ARBA" id="ARBA00004167"/>
    </source>
</evidence>